<dbReference type="AlphaFoldDB" id="B9RGF6"/>
<sequence>MTTKTTSCIVANAAMEKVLQHNAFISKFHCSLLQQQNPNPPTLNNKLFLTHFSWTRRTRNSNRDFEFLQGFCWVLVRYSAGTTRLWLGSLGHASSAMALRFECLLCPTNPSSMTMYLSLN</sequence>
<evidence type="ECO:0000313" key="1">
    <source>
        <dbReference type="EMBL" id="EEF49611.1"/>
    </source>
</evidence>
<proteinExistence type="predicted"/>
<organism evidence="1 2">
    <name type="scientific">Ricinus communis</name>
    <name type="common">Castor bean</name>
    <dbReference type="NCBI Taxonomy" id="3988"/>
    <lineage>
        <taxon>Eukaryota</taxon>
        <taxon>Viridiplantae</taxon>
        <taxon>Streptophyta</taxon>
        <taxon>Embryophyta</taxon>
        <taxon>Tracheophyta</taxon>
        <taxon>Spermatophyta</taxon>
        <taxon>Magnoliopsida</taxon>
        <taxon>eudicotyledons</taxon>
        <taxon>Gunneridae</taxon>
        <taxon>Pentapetalae</taxon>
        <taxon>rosids</taxon>
        <taxon>fabids</taxon>
        <taxon>Malpighiales</taxon>
        <taxon>Euphorbiaceae</taxon>
        <taxon>Acalyphoideae</taxon>
        <taxon>Acalypheae</taxon>
        <taxon>Ricinus</taxon>
    </lineage>
</organism>
<gene>
    <name evidence="1" type="ORF">RCOM_1453690</name>
</gene>
<protein>
    <submittedName>
        <fullName evidence="1">Uncharacterized protein</fullName>
    </submittedName>
</protein>
<evidence type="ECO:0000313" key="2">
    <source>
        <dbReference type="Proteomes" id="UP000008311"/>
    </source>
</evidence>
<dbReference type="InParanoid" id="B9RGF6"/>
<reference evidence="2" key="1">
    <citation type="journal article" date="2010" name="Nat. Biotechnol.">
        <title>Draft genome sequence of the oilseed species Ricinus communis.</title>
        <authorList>
            <person name="Chan A.P."/>
            <person name="Crabtree J."/>
            <person name="Zhao Q."/>
            <person name="Lorenzi H."/>
            <person name="Orvis J."/>
            <person name="Puiu D."/>
            <person name="Melake-Berhan A."/>
            <person name="Jones K.M."/>
            <person name="Redman J."/>
            <person name="Chen G."/>
            <person name="Cahoon E.B."/>
            <person name="Gedil M."/>
            <person name="Stanke M."/>
            <person name="Haas B.J."/>
            <person name="Wortman J.R."/>
            <person name="Fraser-Liggett C.M."/>
            <person name="Ravel J."/>
            <person name="Rabinowicz P.D."/>
        </authorList>
    </citation>
    <scope>NUCLEOTIDE SEQUENCE [LARGE SCALE GENOMIC DNA]</scope>
    <source>
        <strain evidence="2">cv. Hale</strain>
    </source>
</reference>
<dbReference type="EMBL" id="EQ973778">
    <property type="protein sequence ID" value="EEF49611.1"/>
    <property type="molecule type" value="Genomic_DNA"/>
</dbReference>
<keyword evidence="2" id="KW-1185">Reference proteome</keyword>
<name>B9RGF6_RICCO</name>
<dbReference type="Proteomes" id="UP000008311">
    <property type="component" value="Unassembled WGS sequence"/>
</dbReference>
<accession>B9RGF6</accession>